<keyword evidence="3" id="KW-1185">Reference proteome</keyword>
<sequence>MNPSISRFRLVPGVLFFLGCWLFFNQPSTKAQSALGLYFPPHPTASTDWEKLKASDLNWDQAALQELLEWLPTQDTRAFLVLKDGKIVVEEYWGAKLTGTGGMDQNSYWYWDAAGNAITAGLMGIAQQEKLLSIKDRTQKHLDGGWTSMPIAKEKNIRLVHHLSYTTGINDQVKNLYDVSPKSLTYKTDAGQQWAYHPATFSLLEQVIQKVTGKDQEAYFKEKIGDPIGMKGFWQKVGQTQSFYSDARSFGRFGLLLLAKGNWAGKQLWNSSYNSEMIQSTQKSNESFGYQLWINGQESYQLPGNPRVYSGSLIPSGPSDMYMAVGKNGQLLMVVPSQNLVIVRMGGAPGDLPVPYLLIRQFWDRMSLVIK</sequence>
<evidence type="ECO:0000259" key="1">
    <source>
        <dbReference type="Pfam" id="PF00144"/>
    </source>
</evidence>
<proteinExistence type="predicted"/>
<dbReference type="InterPro" id="IPR001466">
    <property type="entry name" value="Beta-lactam-related"/>
</dbReference>
<comment type="caution">
    <text evidence="2">The sequence shown here is derived from an EMBL/GenBank/DDBJ whole genome shotgun (WGS) entry which is preliminary data.</text>
</comment>
<dbReference type="PANTHER" id="PTHR43283:SF7">
    <property type="entry name" value="BETA-LACTAMASE-RELATED DOMAIN-CONTAINING PROTEIN"/>
    <property type="match status" value="1"/>
</dbReference>
<dbReference type="SUPFAM" id="SSF56601">
    <property type="entry name" value="beta-lactamase/transpeptidase-like"/>
    <property type="match status" value="1"/>
</dbReference>
<evidence type="ECO:0000313" key="3">
    <source>
        <dbReference type="Proteomes" id="UP001596163"/>
    </source>
</evidence>
<protein>
    <submittedName>
        <fullName evidence="2">Serine hydrolase domain-containing protein</fullName>
        <ecNumber evidence="2">3.-.-.-</ecNumber>
    </submittedName>
</protein>
<dbReference type="EC" id="3.-.-.-" evidence="2"/>
<dbReference type="InterPro" id="IPR012338">
    <property type="entry name" value="Beta-lactam/transpept-like"/>
</dbReference>
<name>A0ABW0BSB4_9BACT</name>
<dbReference type="InterPro" id="IPR050789">
    <property type="entry name" value="Diverse_Enzym_Activities"/>
</dbReference>
<accession>A0ABW0BSB4</accession>
<dbReference type="Pfam" id="PF00144">
    <property type="entry name" value="Beta-lactamase"/>
    <property type="match status" value="1"/>
</dbReference>
<dbReference type="EMBL" id="JBHSKS010000001">
    <property type="protein sequence ID" value="MFC5190483.1"/>
    <property type="molecule type" value="Genomic_DNA"/>
</dbReference>
<feature type="domain" description="Beta-lactamase-related" evidence="1">
    <location>
        <begin position="78"/>
        <end position="344"/>
    </location>
</feature>
<dbReference type="Gene3D" id="3.40.710.10">
    <property type="entry name" value="DD-peptidase/beta-lactamase superfamily"/>
    <property type="match status" value="1"/>
</dbReference>
<dbReference type="RefSeq" id="WP_377911600.1">
    <property type="nucleotide sequence ID" value="NZ_JBHSKS010000001.1"/>
</dbReference>
<reference evidence="3" key="1">
    <citation type="journal article" date="2019" name="Int. J. Syst. Evol. Microbiol.">
        <title>The Global Catalogue of Microorganisms (GCM) 10K type strain sequencing project: providing services to taxonomists for standard genome sequencing and annotation.</title>
        <authorList>
            <consortium name="The Broad Institute Genomics Platform"/>
            <consortium name="The Broad Institute Genome Sequencing Center for Infectious Disease"/>
            <person name="Wu L."/>
            <person name="Ma J."/>
        </authorList>
    </citation>
    <scope>NUCLEOTIDE SEQUENCE [LARGE SCALE GENOMIC DNA]</scope>
    <source>
        <strain evidence="3">CGMCC 1.7030</strain>
    </source>
</reference>
<dbReference type="GO" id="GO:0016787">
    <property type="term" value="F:hydrolase activity"/>
    <property type="evidence" value="ECO:0007669"/>
    <property type="project" value="UniProtKB-KW"/>
</dbReference>
<organism evidence="2 3">
    <name type="scientific">Algoriphagus aquatilis</name>
    <dbReference type="NCBI Taxonomy" id="490186"/>
    <lineage>
        <taxon>Bacteria</taxon>
        <taxon>Pseudomonadati</taxon>
        <taxon>Bacteroidota</taxon>
        <taxon>Cytophagia</taxon>
        <taxon>Cytophagales</taxon>
        <taxon>Cyclobacteriaceae</taxon>
        <taxon>Algoriphagus</taxon>
    </lineage>
</organism>
<evidence type="ECO:0000313" key="2">
    <source>
        <dbReference type="EMBL" id="MFC5190483.1"/>
    </source>
</evidence>
<keyword evidence="2" id="KW-0378">Hydrolase</keyword>
<dbReference type="Proteomes" id="UP001596163">
    <property type="component" value="Unassembled WGS sequence"/>
</dbReference>
<dbReference type="PROSITE" id="PS51257">
    <property type="entry name" value="PROKAR_LIPOPROTEIN"/>
    <property type="match status" value="1"/>
</dbReference>
<dbReference type="PANTHER" id="PTHR43283">
    <property type="entry name" value="BETA-LACTAMASE-RELATED"/>
    <property type="match status" value="1"/>
</dbReference>
<gene>
    <name evidence="2" type="ORF">ACFPIK_01800</name>
</gene>